<gene>
    <name evidence="1" type="ORF">L6452_22681</name>
</gene>
<proteinExistence type="predicted"/>
<dbReference type="Proteomes" id="UP001055879">
    <property type="component" value="Linkage Group LG07"/>
</dbReference>
<dbReference type="EMBL" id="CM042053">
    <property type="protein sequence ID" value="KAI3715695.1"/>
    <property type="molecule type" value="Genomic_DNA"/>
</dbReference>
<reference evidence="1 2" key="2">
    <citation type="journal article" date="2022" name="Mol. Ecol. Resour.">
        <title>The genomes of chicory, endive, great burdock and yacon provide insights into Asteraceae paleo-polyploidization history and plant inulin production.</title>
        <authorList>
            <person name="Fan W."/>
            <person name="Wang S."/>
            <person name="Wang H."/>
            <person name="Wang A."/>
            <person name="Jiang F."/>
            <person name="Liu H."/>
            <person name="Zhao H."/>
            <person name="Xu D."/>
            <person name="Zhang Y."/>
        </authorList>
    </citation>
    <scope>NUCLEOTIDE SEQUENCE [LARGE SCALE GENOMIC DNA]</scope>
    <source>
        <strain evidence="2">cv. Niubang</strain>
    </source>
</reference>
<name>A0ACB9B1B2_ARCLA</name>
<comment type="caution">
    <text evidence="1">The sequence shown here is derived from an EMBL/GenBank/DDBJ whole genome shotgun (WGS) entry which is preliminary data.</text>
</comment>
<organism evidence="1 2">
    <name type="scientific">Arctium lappa</name>
    <name type="common">Greater burdock</name>
    <name type="synonym">Lappa major</name>
    <dbReference type="NCBI Taxonomy" id="4217"/>
    <lineage>
        <taxon>Eukaryota</taxon>
        <taxon>Viridiplantae</taxon>
        <taxon>Streptophyta</taxon>
        <taxon>Embryophyta</taxon>
        <taxon>Tracheophyta</taxon>
        <taxon>Spermatophyta</taxon>
        <taxon>Magnoliopsida</taxon>
        <taxon>eudicotyledons</taxon>
        <taxon>Gunneridae</taxon>
        <taxon>Pentapetalae</taxon>
        <taxon>asterids</taxon>
        <taxon>campanulids</taxon>
        <taxon>Asterales</taxon>
        <taxon>Asteraceae</taxon>
        <taxon>Carduoideae</taxon>
        <taxon>Cardueae</taxon>
        <taxon>Arctiinae</taxon>
        <taxon>Arctium</taxon>
    </lineage>
</organism>
<evidence type="ECO:0000313" key="2">
    <source>
        <dbReference type="Proteomes" id="UP001055879"/>
    </source>
</evidence>
<accession>A0ACB9B1B2</accession>
<sequence>MDDSTLPTEDMFPMNEIFVNDVVGSSKTIPTTGVEDEDGFRMDSSEAFAGDEEGDDDLNRVGDESGTKAVDLFSCVFLHPLFSQAASKMSIAGDSASHFDEYVCPTSFIKILVRHHMRLLREIHGLEKEISQSVCFTI</sequence>
<evidence type="ECO:0000313" key="1">
    <source>
        <dbReference type="EMBL" id="KAI3715695.1"/>
    </source>
</evidence>
<protein>
    <submittedName>
        <fullName evidence="1">Uncharacterized protein</fullName>
    </submittedName>
</protein>
<keyword evidence="2" id="KW-1185">Reference proteome</keyword>
<reference evidence="2" key="1">
    <citation type="journal article" date="2022" name="Mol. Ecol. Resour.">
        <title>The genomes of chicory, endive, great burdock and yacon provide insights into Asteraceae palaeo-polyploidization history and plant inulin production.</title>
        <authorList>
            <person name="Fan W."/>
            <person name="Wang S."/>
            <person name="Wang H."/>
            <person name="Wang A."/>
            <person name="Jiang F."/>
            <person name="Liu H."/>
            <person name="Zhao H."/>
            <person name="Xu D."/>
            <person name="Zhang Y."/>
        </authorList>
    </citation>
    <scope>NUCLEOTIDE SEQUENCE [LARGE SCALE GENOMIC DNA]</scope>
    <source>
        <strain evidence="2">cv. Niubang</strain>
    </source>
</reference>